<comment type="cofactor">
    <cofactor evidence="1">
        <name>a divalent metal cation</name>
        <dbReference type="ChEBI" id="CHEBI:60240"/>
    </cofactor>
</comment>
<accession>A0A0B1TQS3</accession>
<evidence type="ECO:0000313" key="9">
    <source>
        <dbReference type="EMBL" id="KHJ99908.1"/>
    </source>
</evidence>
<dbReference type="GO" id="GO:0004518">
    <property type="term" value="F:nuclease activity"/>
    <property type="evidence" value="ECO:0007669"/>
    <property type="project" value="UniProtKB-KW"/>
</dbReference>
<dbReference type="Proteomes" id="UP000053660">
    <property type="component" value="Unassembled WGS sequence"/>
</dbReference>
<keyword evidence="5" id="KW-0479">Metal-binding</keyword>
<dbReference type="PANTHER" id="PTHR22930">
    <property type="match status" value="1"/>
</dbReference>
<dbReference type="OrthoDB" id="5822669at2759"/>
<evidence type="ECO:0000313" key="10">
    <source>
        <dbReference type="Proteomes" id="UP000053660"/>
    </source>
</evidence>
<evidence type="ECO:0000256" key="7">
    <source>
        <dbReference type="ARBA" id="ARBA00023242"/>
    </source>
</evidence>
<keyword evidence="4" id="KW-0540">Nuclease</keyword>
<evidence type="ECO:0000256" key="1">
    <source>
        <dbReference type="ARBA" id="ARBA00001968"/>
    </source>
</evidence>
<evidence type="ECO:0000256" key="2">
    <source>
        <dbReference type="ARBA" id="ARBA00004123"/>
    </source>
</evidence>
<proteinExistence type="inferred from homology"/>
<reference evidence="9 10" key="1">
    <citation type="submission" date="2014-03" db="EMBL/GenBank/DDBJ databases">
        <title>Draft genome of the hookworm Oesophagostomum dentatum.</title>
        <authorList>
            <person name="Mitreva M."/>
        </authorList>
    </citation>
    <scope>NUCLEOTIDE SEQUENCE [LARGE SCALE GENOMIC DNA]</scope>
    <source>
        <strain evidence="9 10">OD-Hann</strain>
    </source>
</reference>
<dbReference type="GO" id="GO:0016787">
    <property type="term" value="F:hydrolase activity"/>
    <property type="evidence" value="ECO:0007669"/>
    <property type="project" value="UniProtKB-KW"/>
</dbReference>
<evidence type="ECO:0000256" key="4">
    <source>
        <dbReference type="ARBA" id="ARBA00022722"/>
    </source>
</evidence>
<evidence type="ECO:0000259" key="8">
    <source>
        <dbReference type="Pfam" id="PF13359"/>
    </source>
</evidence>
<dbReference type="EMBL" id="KN549201">
    <property type="protein sequence ID" value="KHJ99908.1"/>
    <property type="molecule type" value="Genomic_DNA"/>
</dbReference>
<evidence type="ECO:0000256" key="3">
    <source>
        <dbReference type="ARBA" id="ARBA00006958"/>
    </source>
</evidence>
<name>A0A0B1TQS3_OESDE</name>
<comment type="similarity">
    <text evidence="3">Belongs to the HARBI1 family.</text>
</comment>
<dbReference type="InterPro" id="IPR027806">
    <property type="entry name" value="HARBI1_dom"/>
</dbReference>
<dbReference type="Pfam" id="PF13359">
    <property type="entry name" value="DDE_Tnp_4"/>
    <property type="match status" value="1"/>
</dbReference>
<keyword evidence="7" id="KW-0539">Nucleus</keyword>
<comment type="subcellular location">
    <subcellularLocation>
        <location evidence="2">Nucleus</location>
    </subcellularLocation>
</comment>
<dbReference type="GO" id="GO:0046872">
    <property type="term" value="F:metal ion binding"/>
    <property type="evidence" value="ECO:0007669"/>
    <property type="project" value="UniProtKB-KW"/>
</dbReference>
<protein>
    <submittedName>
        <fullName evidence="9">Transposase, IS4 family</fullName>
    </submittedName>
</protein>
<feature type="domain" description="DDE Tnp4" evidence="8">
    <location>
        <begin position="37"/>
        <end position="187"/>
    </location>
</feature>
<sequence length="225" mass="25283">MIVRKFIRCRPSSSDFCRRNARDFARTGRFPNIIGAIDGSCVKIDKPGHSGWQYYCRKGYTAINVLAAVNASEKFTYINANFPGSVHDASMYAYSSLKDAFANGQVLPGYCFVGDSGFPNGNDIITPIRNPSRRQEVSYNKWHRKMHVVVECALGKWKRKFAILRDGIRVTPRKAAKIIIACAVLHNMMVDMGCLRLRELGQRVAVCPHLPRGCADIRSYLVGMM</sequence>
<dbReference type="AlphaFoldDB" id="A0A0B1TQS3"/>
<gene>
    <name evidence="9" type="ORF">OESDEN_00093</name>
</gene>
<evidence type="ECO:0000256" key="6">
    <source>
        <dbReference type="ARBA" id="ARBA00022801"/>
    </source>
</evidence>
<dbReference type="InterPro" id="IPR045249">
    <property type="entry name" value="HARBI1-like"/>
</dbReference>
<evidence type="ECO:0000256" key="5">
    <source>
        <dbReference type="ARBA" id="ARBA00022723"/>
    </source>
</evidence>
<organism evidence="9 10">
    <name type="scientific">Oesophagostomum dentatum</name>
    <name type="common">Nodular worm</name>
    <dbReference type="NCBI Taxonomy" id="61180"/>
    <lineage>
        <taxon>Eukaryota</taxon>
        <taxon>Metazoa</taxon>
        <taxon>Ecdysozoa</taxon>
        <taxon>Nematoda</taxon>
        <taxon>Chromadorea</taxon>
        <taxon>Rhabditida</taxon>
        <taxon>Rhabditina</taxon>
        <taxon>Rhabditomorpha</taxon>
        <taxon>Strongyloidea</taxon>
        <taxon>Strongylidae</taxon>
        <taxon>Oesophagostomum</taxon>
    </lineage>
</organism>
<keyword evidence="10" id="KW-1185">Reference proteome</keyword>
<keyword evidence="6" id="KW-0378">Hydrolase</keyword>
<dbReference type="PANTHER" id="PTHR22930:SF289">
    <property type="entry name" value="DDE TNP4 DOMAIN-CONTAINING PROTEIN-RELATED"/>
    <property type="match status" value="1"/>
</dbReference>
<dbReference type="GO" id="GO:0005634">
    <property type="term" value="C:nucleus"/>
    <property type="evidence" value="ECO:0007669"/>
    <property type="project" value="UniProtKB-SubCell"/>
</dbReference>